<protein>
    <submittedName>
        <fullName evidence="2">N-acetyltransferase</fullName>
    </submittedName>
</protein>
<dbReference type="InterPro" id="IPR016181">
    <property type="entry name" value="Acyl_CoA_acyltransferase"/>
</dbReference>
<dbReference type="SUPFAM" id="SSF55729">
    <property type="entry name" value="Acyl-CoA N-acyltransferases (Nat)"/>
    <property type="match status" value="1"/>
</dbReference>
<dbReference type="RefSeq" id="WP_189430520.1">
    <property type="nucleotide sequence ID" value="NZ_BNAO01000002.1"/>
</dbReference>
<organism evidence="2 3">
    <name type="scientific">Alishewanella longhuensis</name>
    <dbReference type="NCBI Taxonomy" id="1091037"/>
    <lineage>
        <taxon>Bacteria</taxon>
        <taxon>Pseudomonadati</taxon>
        <taxon>Pseudomonadota</taxon>
        <taxon>Gammaproteobacteria</taxon>
        <taxon>Alteromonadales</taxon>
        <taxon>Alteromonadaceae</taxon>
        <taxon>Alishewanella</taxon>
    </lineage>
</organism>
<dbReference type="CDD" id="cd04301">
    <property type="entry name" value="NAT_SF"/>
    <property type="match status" value="1"/>
</dbReference>
<reference evidence="3" key="1">
    <citation type="journal article" date="2019" name="Int. J. Syst. Evol. Microbiol.">
        <title>The Global Catalogue of Microorganisms (GCM) 10K type strain sequencing project: providing services to taxonomists for standard genome sequencing and annotation.</title>
        <authorList>
            <consortium name="The Broad Institute Genomics Platform"/>
            <consortium name="The Broad Institute Genome Sequencing Center for Infectious Disease"/>
            <person name="Wu L."/>
            <person name="Ma J."/>
        </authorList>
    </citation>
    <scope>NUCLEOTIDE SEQUENCE [LARGE SCALE GENOMIC DNA]</scope>
    <source>
        <strain evidence="3">CGMCC 1.7003</strain>
    </source>
</reference>
<sequence length="149" mass="16493">MTIKIETGTPADIVAISKQIPEFAQATTLERLHSKLDGVVSLILVAKLDGVIVGYKVGYQLTAEIFYSWLGGVIPEYRKQGIATLLLSYQEQWVLNAGYTQIKVKSMNRFPGMLKLLIANSYEIVGLEDSVSGSEGKIVFFKTLSRCIF</sequence>
<evidence type="ECO:0000259" key="1">
    <source>
        <dbReference type="PROSITE" id="PS51186"/>
    </source>
</evidence>
<name>A0ABQ3KWT8_9ALTE</name>
<feature type="domain" description="N-acetyltransferase" evidence="1">
    <location>
        <begin position="3"/>
        <end position="145"/>
    </location>
</feature>
<comment type="caution">
    <text evidence="2">The sequence shown here is derived from an EMBL/GenBank/DDBJ whole genome shotgun (WGS) entry which is preliminary data.</text>
</comment>
<gene>
    <name evidence="2" type="ORF">GCM10010919_08150</name>
</gene>
<keyword evidence="3" id="KW-1185">Reference proteome</keyword>
<dbReference type="Gene3D" id="3.40.630.30">
    <property type="match status" value="1"/>
</dbReference>
<dbReference type="InterPro" id="IPR000182">
    <property type="entry name" value="GNAT_dom"/>
</dbReference>
<evidence type="ECO:0000313" key="3">
    <source>
        <dbReference type="Proteomes" id="UP000659697"/>
    </source>
</evidence>
<dbReference type="Proteomes" id="UP000659697">
    <property type="component" value="Unassembled WGS sequence"/>
</dbReference>
<accession>A0ABQ3KWT8</accession>
<evidence type="ECO:0000313" key="2">
    <source>
        <dbReference type="EMBL" id="GHG62898.1"/>
    </source>
</evidence>
<dbReference type="Pfam" id="PF00583">
    <property type="entry name" value="Acetyltransf_1"/>
    <property type="match status" value="1"/>
</dbReference>
<dbReference type="PROSITE" id="PS51186">
    <property type="entry name" value="GNAT"/>
    <property type="match status" value="1"/>
</dbReference>
<proteinExistence type="predicted"/>
<dbReference type="EMBL" id="BNAO01000002">
    <property type="protein sequence ID" value="GHG62898.1"/>
    <property type="molecule type" value="Genomic_DNA"/>
</dbReference>